<dbReference type="AlphaFoldDB" id="A0AAW9Q7V6"/>
<proteinExistence type="predicted"/>
<keyword evidence="3" id="KW-1185">Reference proteome</keyword>
<reference evidence="2" key="1">
    <citation type="submission" date="2024-01" db="EMBL/GenBank/DDBJ databases">
        <title>Bank of Algae and Cyanobacteria of the Azores (BACA) strain genomes.</title>
        <authorList>
            <person name="Luz R."/>
            <person name="Cordeiro R."/>
            <person name="Fonseca A."/>
            <person name="Goncalves V."/>
        </authorList>
    </citation>
    <scope>NUCLEOTIDE SEQUENCE</scope>
    <source>
        <strain evidence="2">BACA0141</strain>
    </source>
</reference>
<dbReference type="RefSeq" id="WP_330486484.1">
    <property type="nucleotide sequence ID" value="NZ_JAZBJZ010000217.1"/>
</dbReference>
<name>A0AAW9Q7V6_9CYAN</name>
<evidence type="ECO:0000256" key="1">
    <source>
        <dbReference type="SAM" id="Coils"/>
    </source>
</evidence>
<sequence>MGKKNHEKSINSLQKRIIEHQQKIDIELQKDYPDLGLIHHWQKEILAFELGIEKAKKRLRR</sequence>
<gene>
    <name evidence="2" type="ORF">V2H45_25225</name>
</gene>
<evidence type="ECO:0000313" key="3">
    <source>
        <dbReference type="Proteomes" id="UP001333818"/>
    </source>
</evidence>
<protein>
    <submittedName>
        <fullName evidence="2">Uncharacterized protein</fullName>
    </submittedName>
</protein>
<feature type="coiled-coil region" evidence="1">
    <location>
        <begin position="3"/>
        <end position="30"/>
    </location>
</feature>
<comment type="caution">
    <text evidence="2">The sequence shown here is derived from an EMBL/GenBank/DDBJ whole genome shotgun (WGS) entry which is preliminary data.</text>
</comment>
<evidence type="ECO:0000313" key="2">
    <source>
        <dbReference type="EMBL" id="MEE3720044.1"/>
    </source>
</evidence>
<dbReference type="EMBL" id="JAZBJZ010000217">
    <property type="protein sequence ID" value="MEE3720044.1"/>
    <property type="molecule type" value="Genomic_DNA"/>
</dbReference>
<organism evidence="2 3">
    <name type="scientific">Tumidithrix elongata BACA0141</name>
    <dbReference type="NCBI Taxonomy" id="2716417"/>
    <lineage>
        <taxon>Bacteria</taxon>
        <taxon>Bacillati</taxon>
        <taxon>Cyanobacteriota</taxon>
        <taxon>Cyanophyceae</taxon>
        <taxon>Pseudanabaenales</taxon>
        <taxon>Pseudanabaenaceae</taxon>
        <taxon>Tumidithrix</taxon>
        <taxon>Tumidithrix elongata</taxon>
    </lineage>
</organism>
<dbReference type="Proteomes" id="UP001333818">
    <property type="component" value="Unassembled WGS sequence"/>
</dbReference>
<keyword evidence="1" id="KW-0175">Coiled coil</keyword>
<accession>A0AAW9Q7V6</accession>